<evidence type="ECO:0000313" key="3">
    <source>
        <dbReference type="Proteomes" id="UP000230214"/>
    </source>
</evidence>
<accession>A0A2H0R9V7</accession>
<keyword evidence="1" id="KW-0812">Transmembrane</keyword>
<gene>
    <name evidence="2" type="ORF">COV24_03505</name>
</gene>
<feature type="transmembrane region" description="Helical" evidence="1">
    <location>
        <begin position="9"/>
        <end position="28"/>
    </location>
</feature>
<evidence type="ECO:0000313" key="2">
    <source>
        <dbReference type="EMBL" id="PIR43298.1"/>
    </source>
</evidence>
<evidence type="ECO:0000256" key="1">
    <source>
        <dbReference type="SAM" id="Phobius"/>
    </source>
</evidence>
<organism evidence="2 3">
    <name type="scientific">candidate division WWE3 bacterium CG10_big_fil_rev_8_21_14_0_10_32_10</name>
    <dbReference type="NCBI Taxonomy" id="1975090"/>
    <lineage>
        <taxon>Bacteria</taxon>
        <taxon>Katanobacteria</taxon>
    </lineage>
</organism>
<keyword evidence="1" id="KW-1133">Transmembrane helix</keyword>
<keyword evidence="1" id="KW-0472">Membrane</keyword>
<comment type="caution">
    <text evidence="2">The sequence shown here is derived from an EMBL/GenBank/DDBJ whole genome shotgun (WGS) entry which is preliminary data.</text>
</comment>
<reference evidence="2 3" key="1">
    <citation type="submission" date="2017-09" db="EMBL/GenBank/DDBJ databases">
        <title>Depth-based differentiation of microbial function through sediment-hosted aquifers and enrichment of novel symbionts in the deep terrestrial subsurface.</title>
        <authorList>
            <person name="Probst A.J."/>
            <person name="Ladd B."/>
            <person name="Jarett J.K."/>
            <person name="Geller-Mcgrath D.E."/>
            <person name="Sieber C.M."/>
            <person name="Emerson J.B."/>
            <person name="Anantharaman K."/>
            <person name="Thomas B.C."/>
            <person name="Malmstrom R."/>
            <person name="Stieglmeier M."/>
            <person name="Klingl A."/>
            <person name="Woyke T."/>
            <person name="Ryan C.M."/>
            <person name="Banfield J.F."/>
        </authorList>
    </citation>
    <scope>NUCLEOTIDE SEQUENCE [LARGE SCALE GENOMIC DNA]</scope>
    <source>
        <strain evidence="2">CG10_big_fil_rev_8_21_14_0_10_32_10</strain>
    </source>
</reference>
<feature type="transmembrane region" description="Helical" evidence="1">
    <location>
        <begin position="34"/>
        <end position="55"/>
    </location>
</feature>
<dbReference type="EMBL" id="PCXU01000029">
    <property type="protein sequence ID" value="PIR43298.1"/>
    <property type="molecule type" value="Genomic_DNA"/>
</dbReference>
<protein>
    <submittedName>
        <fullName evidence="2">Uncharacterized protein</fullName>
    </submittedName>
</protein>
<name>A0A2H0R9V7_UNCKA</name>
<dbReference type="AlphaFoldDB" id="A0A2H0R9V7"/>
<proteinExistence type="predicted"/>
<sequence length="73" mass="8343">MLTFFEKHAYIGFSFLYGLSFIINFLIFNFVFGLPLLLSTLLTSLGTILATVFLMPKTIRREAKISVVKDSLY</sequence>
<dbReference type="Proteomes" id="UP000230214">
    <property type="component" value="Unassembled WGS sequence"/>
</dbReference>